<evidence type="ECO:0000313" key="3">
    <source>
        <dbReference type="Proteomes" id="UP001244552"/>
    </source>
</evidence>
<reference evidence="2 3" key="1">
    <citation type="submission" date="2023-07" db="EMBL/GenBank/DDBJ databases">
        <title>Genomic Encyclopedia of Type Strains, Phase IV (KMG-IV): sequencing the most valuable type-strain genomes for metagenomic binning, comparative biology and taxonomic classification.</title>
        <authorList>
            <person name="Goeker M."/>
        </authorList>
    </citation>
    <scope>NUCLEOTIDE SEQUENCE [LARGE SCALE GENOMIC DNA]</scope>
    <source>
        <strain evidence="2 3">DSM 19922</strain>
    </source>
</reference>
<keyword evidence="3" id="KW-1185">Reference proteome</keyword>
<name>A0ABU0MSD8_9PROT</name>
<evidence type="ECO:0000256" key="1">
    <source>
        <dbReference type="SAM" id="SignalP"/>
    </source>
</evidence>
<gene>
    <name evidence="2" type="ORF">QO018_005276</name>
</gene>
<proteinExistence type="predicted"/>
<feature type="chain" id="PRO_5045763018" description="DUF4952 domain-containing protein" evidence="1">
    <location>
        <begin position="20"/>
        <end position="153"/>
    </location>
</feature>
<dbReference type="Proteomes" id="UP001244552">
    <property type="component" value="Unassembled WGS sequence"/>
</dbReference>
<dbReference type="RefSeq" id="WP_209986952.1">
    <property type="nucleotide sequence ID" value="NZ_JAGINO010000020.1"/>
</dbReference>
<feature type="signal peptide" evidence="1">
    <location>
        <begin position="1"/>
        <end position="19"/>
    </location>
</feature>
<protein>
    <recommendedName>
        <fullName evidence="4">DUF4952 domain-containing protein</fullName>
    </recommendedName>
</protein>
<keyword evidence="1" id="KW-0732">Signal</keyword>
<organism evidence="2 3">
    <name type="scientific">Azospirillum picis</name>
    <dbReference type="NCBI Taxonomy" id="488438"/>
    <lineage>
        <taxon>Bacteria</taxon>
        <taxon>Pseudomonadati</taxon>
        <taxon>Pseudomonadota</taxon>
        <taxon>Alphaproteobacteria</taxon>
        <taxon>Rhodospirillales</taxon>
        <taxon>Azospirillaceae</taxon>
        <taxon>Azospirillum</taxon>
    </lineage>
</organism>
<dbReference type="EMBL" id="JAUSVU010000026">
    <property type="protein sequence ID" value="MDQ0536380.1"/>
    <property type="molecule type" value="Genomic_DNA"/>
</dbReference>
<dbReference type="InterPro" id="IPR032537">
    <property type="entry name" value="DUF4952"/>
</dbReference>
<accession>A0ABU0MSD8</accession>
<evidence type="ECO:0000313" key="2">
    <source>
        <dbReference type="EMBL" id="MDQ0536380.1"/>
    </source>
</evidence>
<sequence>MKRTLRAGMACLVACVAVAVGVPDLSGAAAPVPGLTAQDCGDFLAGNSKKPPNLVYDGCLYLPDRQGKPLQATYHVQGRFAARVESYFVKTVGMDALKRVCCQWSSRPTQFTGKAGAEFSITMSSGETIVGSRSEWASIPRFEIVVETFTEEI</sequence>
<evidence type="ECO:0008006" key="4">
    <source>
        <dbReference type="Google" id="ProtNLM"/>
    </source>
</evidence>
<comment type="caution">
    <text evidence="2">The sequence shown here is derived from an EMBL/GenBank/DDBJ whole genome shotgun (WGS) entry which is preliminary data.</text>
</comment>
<dbReference type="Pfam" id="PF16310">
    <property type="entry name" value="DUF4952"/>
    <property type="match status" value="1"/>
</dbReference>